<dbReference type="AlphaFoldDB" id="A0A563VN08"/>
<evidence type="ECO:0000313" key="1">
    <source>
        <dbReference type="EMBL" id="VEP12834.1"/>
    </source>
</evidence>
<protein>
    <submittedName>
        <fullName evidence="1">Uncharacterized protein</fullName>
    </submittedName>
</protein>
<gene>
    <name evidence="1" type="ORF">H1P_1680008</name>
</gene>
<sequence length="56" mass="6784">MPTLEEIKQMIFQLPIQEQITLMEDLEEKLETLQMMQLAETGFMEWNDEEEDIYDT</sequence>
<keyword evidence="2" id="KW-1185">Reference proteome</keyword>
<reference evidence="1 2" key="1">
    <citation type="submission" date="2019-01" db="EMBL/GenBank/DDBJ databases">
        <authorList>
            <person name="Brito A."/>
        </authorList>
    </citation>
    <scope>NUCLEOTIDE SEQUENCE [LARGE SCALE GENOMIC DNA]</scope>
    <source>
        <strain evidence="1">1</strain>
    </source>
</reference>
<dbReference type="EMBL" id="CAACVJ010000077">
    <property type="protein sequence ID" value="VEP12834.1"/>
    <property type="molecule type" value="Genomic_DNA"/>
</dbReference>
<name>A0A563VN08_9CYAN</name>
<proteinExistence type="predicted"/>
<accession>A0A563VN08</accession>
<evidence type="ECO:0000313" key="2">
    <source>
        <dbReference type="Proteomes" id="UP000320055"/>
    </source>
</evidence>
<dbReference type="Proteomes" id="UP000320055">
    <property type="component" value="Unassembled WGS sequence"/>
</dbReference>
<dbReference type="RefSeq" id="WP_186376064.1">
    <property type="nucleotide sequence ID" value="NZ_LR213919.1"/>
</dbReference>
<organism evidence="1 2">
    <name type="scientific">Hyella patelloides LEGE 07179</name>
    <dbReference type="NCBI Taxonomy" id="945734"/>
    <lineage>
        <taxon>Bacteria</taxon>
        <taxon>Bacillati</taxon>
        <taxon>Cyanobacteriota</taxon>
        <taxon>Cyanophyceae</taxon>
        <taxon>Pleurocapsales</taxon>
        <taxon>Hyellaceae</taxon>
        <taxon>Hyella</taxon>
    </lineage>
</organism>